<comment type="similarity">
    <text evidence="8">Belongs to the Spindly family.</text>
</comment>
<keyword evidence="7 8" id="KW-0137">Centromere</keyword>
<dbReference type="OMA" id="KQHAFTK"/>
<organism evidence="9 10">
    <name type="scientific">Varanus komodoensis</name>
    <name type="common">Komodo dragon</name>
    <dbReference type="NCBI Taxonomy" id="61221"/>
    <lineage>
        <taxon>Eukaryota</taxon>
        <taxon>Metazoa</taxon>
        <taxon>Chordata</taxon>
        <taxon>Craniata</taxon>
        <taxon>Vertebrata</taxon>
        <taxon>Euteleostomi</taxon>
        <taxon>Lepidosauria</taxon>
        <taxon>Squamata</taxon>
        <taxon>Bifurcata</taxon>
        <taxon>Unidentata</taxon>
        <taxon>Episquamata</taxon>
        <taxon>Toxicofera</taxon>
        <taxon>Anguimorpha</taxon>
        <taxon>Paleoanguimorpha</taxon>
        <taxon>Varanoidea</taxon>
        <taxon>Varanidae</taxon>
        <taxon>Varanus</taxon>
    </lineage>
</organism>
<dbReference type="InterPro" id="IPR028593">
    <property type="entry name" value="SPDLY_chordates"/>
</dbReference>
<dbReference type="AlphaFoldDB" id="A0A8D2JDZ7"/>
<evidence type="ECO:0000256" key="8">
    <source>
        <dbReference type="HAMAP-Rule" id="MF_03041"/>
    </source>
</evidence>
<evidence type="ECO:0000256" key="1">
    <source>
        <dbReference type="ARBA" id="ARBA00022454"/>
    </source>
</evidence>
<accession>A0A8D2JDZ7</accession>
<dbReference type="GO" id="GO:0007094">
    <property type="term" value="P:mitotic spindle assembly checkpoint signaling"/>
    <property type="evidence" value="ECO:0007669"/>
    <property type="project" value="InterPro"/>
</dbReference>
<dbReference type="HAMAP" id="MF_03041">
    <property type="entry name" value="SPDLY"/>
    <property type="match status" value="1"/>
</dbReference>
<evidence type="ECO:0000256" key="7">
    <source>
        <dbReference type="ARBA" id="ARBA00023328"/>
    </source>
</evidence>
<name>A0A8D2JDZ7_VARKO</name>
<dbReference type="PANTHER" id="PTHR32123:SF9">
    <property type="entry name" value="PROTEIN SPINDLY"/>
    <property type="match status" value="1"/>
</dbReference>
<evidence type="ECO:0000256" key="3">
    <source>
        <dbReference type="ARBA" id="ARBA00022776"/>
    </source>
</evidence>
<evidence type="ECO:0000313" key="9">
    <source>
        <dbReference type="Ensembl" id="ENSVKKP00000007395.1"/>
    </source>
</evidence>
<evidence type="ECO:0000313" key="10">
    <source>
        <dbReference type="Proteomes" id="UP000694545"/>
    </source>
</evidence>
<proteinExistence type="inferred from homology"/>
<keyword evidence="6 8" id="KW-0131">Cell cycle</keyword>
<dbReference type="GO" id="GO:0007080">
    <property type="term" value="P:mitotic metaphase chromosome alignment"/>
    <property type="evidence" value="ECO:0007669"/>
    <property type="project" value="TreeGrafter"/>
</dbReference>
<protein>
    <recommendedName>
        <fullName evidence="8">Protein Spindly</fullName>
    </recommendedName>
    <alternativeName>
        <fullName evidence="8">Coiled-coil domain-containing protein 99</fullName>
    </alternativeName>
    <alternativeName>
        <fullName evidence="8">Spindle apparatus coiled-coil domain-containing protein 1</fullName>
    </alternativeName>
</protein>
<sequence>METDKDIISRLRCQLKEAEEERRKAAEYGLKLVESENLLQNRLDELQNEIVTITENFEQEKYTLQRDVELKNRMLGSLSLECESLKQQQSIQLDVLRGQLQRLHGQEINELKNKVEKLKLELDETLLSEKQLKHKVDHLKDVIASKSEELRVMSERVHETMSSEVLNLQLELLALEQAKAGLEDKLHDLQYNKEQLELGNSNLTNRVAHLEEEKEEREKDLVSYCNALEKEREMNRELQIQLDHALQQALDPSSKGNSLFAEVEDRRAEMERQLISIKVKYQMLQKQNTFTREQLQRMKLQMATLLRMKGSQGEHDQLERLQSMLQQKNGEIEELLMKVKQLEKSTVRMLSLFNGSDYTEVEDGYYTDLLQMKLENSNKEIENLKSELSLQRMKALFESQRVLEMERKLFAIERQFESSQSENINLHVLLDELKIKYEPEEVVKELIMINQEEMGNLLQHNLSFKHPAKSNLNEANCMWLLPLPFGVR</sequence>
<dbReference type="GO" id="GO:0000940">
    <property type="term" value="C:outer kinetochore"/>
    <property type="evidence" value="ECO:0007669"/>
    <property type="project" value="UniProtKB-UniRule"/>
</dbReference>
<comment type="subcellular location">
    <subcellularLocation>
        <location evidence="8">Chromosome</location>
        <location evidence="8">Centromere</location>
        <location evidence="8">Kinetochore</location>
    </subcellularLocation>
</comment>
<dbReference type="Proteomes" id="UP000694545">
    <property type="component" value="Unplaced"/>
</dbReference>
<feature type="coiled-coil region" evidence="8">
    <location>
        <begin position="165"/>
        <end position="394"/>
    </location>
</feature>
<reference evidence="9" key="2">
    <citation type="submission" date="2025-09" db="UniProtKB">
        <authorList>
            <consortium name="Ensembl"/>
        </authorList>
    </citation>
    <scope>IDENTIFICATION</scope>
</reference>
<comment type="function">
    <text evidence="8">Required for the localization of dynein and dynactin to the mitotic kintochore. Dynein is believed to control the initial lateral interaction between the kinetochore and spindle microtubules and to facilitate the subsequent formation of end-on kinetochore-microtubule attachments mediated by the NDC80 complex.</text>
</comment>
<keyword evidence="2 8" id="KW-0132">Cell division</keyword>
<feature type="coiled-coil region" evidence="8">
    <location>
        <begin position="1"/>
        <end position="63"/>
    </location>
</feature>
<evidence type="ECO:0000256" key="6">
    <source>
        <dbReference type="ARBA" id="ARBA00023306"/>
    </source>
</evidence>
<evidence type="ECO:0000256" key="5">
    <source>
        <dbReference type="ARBA" id="ARBA00023054"/>
    </source>
</evidence>
<keyword evidence="4 8" id="KW-0995">Kinetochore</keyword>
<reference evidence="9" key="1">
    <citation type="submission" date="2025-08" db="UniProtKB">
        <authorList>
            <consortium name="Ensembl"/>
        </authorList>
    </citation>
    <scope>IDENTIFICATION</scope>
</reference>
<dbReference type="Ensembl" id="ENSVKKT00000007589.1">
    <property type="protein sequence ID" value="ENSVKKP00000007395.1"/>
    <property type="gene ID" value="ENSVKKG00000005318.1"/>
</dbReference>
<dbReference type="GO" id="GO:0043515">
    <property type="term" value="F:kinetochore binding"/>
    <property type="evidence" value="ECO:0007669"/>
    <property type="project" value="UniProtKB-UniRule"/>
</dbReference>
<dbReference type="GO" id="GO:0034501">
    <property type="term" value="P:protein localization to kinetochore"/>
    <property type="evidence" value="ECO:0007669"/>
    <property type="project" value="UniProtKB-UniRule"/>
</dbReference>
<dbReference type="Gene3D" id="1.10.287.1490">
    <property type="match status" value="1"/>
</dbReference>
<evidence type="ECO:0000256" key="4">
    <source>
        <dbReference type="ARBA" id="ARBA00022838"/>
    </source>
</evidence>
<gene>
    <name evidence="8" type="primary">SPDL1</name>
    <name evidence="8" type="synonym">CCDC99</name>
</gene>
<feature type="coiled-coil region" evidence="8">
    <location>
        <begin position="101"/>
        <end position="135"/>
    </location>
</feature>
<keyword evidence="3 8" id="KW-0498">Mitosis</keyword>
<dbReference type="GO" id="GO:0000922">
    <property type="term" value="C:spindle pole"/>
    <property type="evidence" value="ECO:0007669"/>
    <property type="project" value="TreeGrafter"/>
</dbReference>
<evidence type="ECO:0000256" key="2">
    <source>
        <dbReference type="ARBA" id="ARBA00022618"/>
    </source>
</evidence>
<dbReference type="GO" id="GO:0051301">
    <property type="term" value="P:cell division"/>
    <property type="evidence" value="ECO:0007669"/>
    <property type="project" value="UniProtKB-KW"/>
</dbReference>
<keyword evidence="5 8" id="KW-0175">Coiled coil</keyword>
<dbReference type="PANTHER" id="PTHR32123">
    <property type="entry name" value="BICD FAMILY-LIKE CARGO ADAPTER"/>
    <property type="match status" value="1"/>
</dbReference>
<dbReference type="GO" id="GO:0000132">
    <property type="term" value="P:establishment of mitotic spindle orientation"/>
    <property type="evidence" value="ECO:0007669"/>
    <property type="project" value="TreeGrafter"/>
</dbReference>
<keyword evidence="1 8" id="KW-0158">Chromosome</keyword>
<dbReference type="InterPro" id="IPR051149">
    <property type="entry name" value="Spindly/BICDR_Dynein_Adapter"/>
</dbReference>
<keyword evidence="10" id="KW-1185">Reference proteome</keyword>